<dbReference type="PROSITE" id="PS50110">
    <property type="entry name" value="RESPONSE_REGULATORY"/>
    <property type="match status" value="1"/>
</dbReference>
<dbReference type="PANTHER" id="PTHR48111">
    <property type="entry name" value="REGULATOR OF RPOS"/>
    <property type="match status" value="1"/>
</dbReference>
<dbReference type="InterPro" id="IPR001789">
    <property type="entry name" value="Sig_transdc_resp-reg_receiver"/>
</dbReference>
<dbReference type="CDD" id="cd00383">
    <property type="entry name" value="trans_reg_C"/>
    <property type="match status" value="1"/>
</dbReference>
<keyword evidence="5" id="KW-0804">Transcription</keyword>
<dbReference type="GO" id="GO:0000976">
    <property type="term" value="F:transcription cis-regulatory region binding"/>
    <property type="evidence" value="ECO:0007669"/>
    <property type="project" value="TreeGrafter"/>
</dbReference>
<dbReference type="Pfam" id="PF00486">
    <property type="entry name" value="Trans_reg_C"/>
    <property type="match status" value="1"/>
</dbReference>
<dbReference type="SMART" id="SM00862">
    <property type="entry name" value="Trans_reg_C"/>
    <property type="match status" value="1"/>
</dbReference>
<dbReference type="Gene3D" id="1.10.10.10">
    <property type="entry name" value="Winged helix-like DNA-binding domain superfamily/Winged helix DNA-binding domain"/>
    <property type="match status" value="1"/>
</dbReference>
<dbReference type="RefSeq" id="WP_129080885.1">
    <property type="nucleotide sequence ID" value="NZ_CP041070.1"/>
</dbReference>
<name>A0A4Q0Y7G1_9BACT</name>
<evidence type="ECO:0000259" key="9">
    <source>
        <dbReference type="PROSITE" id="PS51755"/>
    </source>
</evidence>
<dbReference type="STRING" id="877500.GCA_000935065_02656"/>
<dbReference type="Proteomes" id="UP000290191">
    <property type="component" value="Unassembled WGS sequence"/>
</dbReference>
<reference evidence="10 11" key="1">
    <citation type="submission" date="2017-10" db="EMBL/GenBank/DDBJ databases">
        <title>Genomics of the genus Arcobacter.</title>
        <authorList>
            <person name="Perez-Cataluna A."/>
            <person name="Figueras M.J."/>
        </authorList>
    </citation>
    <scope>NUCLEOTIDE SEQUENCE [LARGE SCALE GENOMIC DNA]</scope>
    <source>
        <strain evidence="10 11">DSM 24636</strain>
    </source>
</reference>
<sequence>MKTKLLLLEDDLTLSETIVDYFDEQGFEVTPVYDGEEALEAIYEKKFDTFLFDVNVPLINGFDLLKNLRKEGNNTPAIFITSLNSMSSLEEGFDSGCDDYIRKPFELKELLLRVKRIIKREFSKSKDTIVTIDDNITFDTSSNELLKEGEVVQLNFKEQKLLKFFLQNRDEVLVHDRIYDYLWDYGEQYSDNSLRTYIKNLRKILGKDRIVSLKKLGYRFNSK</sequence>
<proteinExistence type="predicted"/>
<evidence type="ECO:0000256" key="5">
    <source>
        <dbReference type="ARBA" id="ARBA00023163"/>
    </source>
</evidence>
<evidence type="ECO:0000256" key="4">
    <source>
        <dbReference type="ARBA" id="ARBA00023125"/>
    </source>
</evidence>
<evidence type="ECO:0000256" key="6">
    <source>
        <dbReference type="PROSITE-ProRule" id="PRU00169"/>
    </source>
</evidence>
<dbReference type="InterPro" id="IPR011006">
    <property type="entry name" value="CheY-like_superfamily"/>
</dbReference>
<feature type="domain" description="OmpR/PhoB-type" evidence="9">
    <location>
        <begin position="127"/>
        <end position="222"/>
    </location>
</feature>
<dbReference type="OrthoDB" id="8912111at2"/>
<gene>
    <name evidence="10" type="ORF">CRV06_00390</name>
</gene>
<keyword evidence="3" id="KW-0805">Transcription regulation</keyword>
<dbReference type="GO" id="GO:0032993">
    <property type="term" value="C:protein-DNA complex"/>
    <property type="evidence" value="ECO:0007669"/>
    <property type="project" value="TreeGrafter"/>
</dbReference>
<comment type="caution">
    <text evidence="10">The sequence shown here is derived from an EMBL/GenBank/DDBJ whole genome shotgun (WGS) entry which is preliminary data.</text>
</comment>
<accession>A0A4Q0Y7G1</accession>
<dbReference type="SMART" id="SM00448">
    <property type="entry name" value="REC"/>
    <property type="match status" value="1"/>
</dbReference>
<evidence type="ECO:0000256" key="1">
    <source>
        <dbReference type="ARBA" id="ARBA00022553"/>
    </source>
</evidence>
<feature type="modified residue" description="4-aspartylphosphate" evidence="6">
    <location>
        <position position="53"/>
    </location>
</feature>
<evidence type="ECO:0000256" key="3">
    <source>
        <dbReference type="ARBA" id="ARBA00023015"/>
    </source>
</evidence>
<dbReference type="InterPro" id="IPR001867">
    <property type="entry name" value="OmpR/PhoB-type_DNA-bd"/>
</dbReference>
<evidence type="ECO:0000256" key="2">
    <source>
        <dbReference type="ARBA" id="ARBA00023012"/>
    </source>
</evidence>
<organism evidence="10 11">
    <name type="scientific">Halarcobacter anaerophilus</name>
    <dbReference type="NCBI Taxonomy" id="877500"/>
    <lineage>
        <taxon>Bacteria</taxon>
        <taxon>Pseudomonadati</taxon>
        <taxon>Campylobacterota</taxon>
        <taxon>Epsilonproteobacteria</taxon>
        <taxon>Campylobacterales</taxon>
        <taxon>Arcobacteraceae</taxon>
        <taxon>Halarcobacter</taxon>
    </lineage>
</organism>
<dbReference type="PROSITE" id="PS51755">
    <property type="entry name" value="OMPR_PHOB"/>
    <property type="match status" value="1"/>
</dbReference>
<feature type="DNA-binding region" description="OmpR/PhoB-type" evidence="7">
    <location>
        <begin position="127"/>
        <end position="222"/>
    </location>
</feature>
<feature type="domain" description="Response regulatory" evidence="8">
    <location>
        <begin position="4"/>
        <end position="118"/>
    </location>
</feature>
<dbReference type="Pfam" id="PF00072">
    <property type="entry name" value="Response_reg"/>
    <property type="match status" value="1"/>
</dbReference>
<dbReference type="EMBL" id="PDKO01000001">
    <property type="protein sequence ID" value="RXJ64451.1"/>
    <property type="molecule type" value="Genomic_DNA"/>
</dbReference>
<dbReference type="GO" id="GO:0000156">
    <property type="term" value="F:phosphorelay response regulator activity"/>
    <property type="evidence" value="ECO:0007669"/>
    <property type="project" value="TreeGrafter"/>
</dbReference>
<dbReference type="GO" id="GO:0006355">
    <property type="term" value="P:regulation of DNA-templated transcription"/>
    <property type="evidence" value="ECO:0007669"/>
    <property type="project" value="InterPro"/>
</dbReference>
<dbReference type="SUPFAM" id="SSF52172">
    <property type="entry name" value="CheY-like"/>
    <property type="match status" value="1"/>
</dbReference>
<evidence type="ECO:0000313" key="10">
    <source>
        <dbReference type="EMBL" id="RXJ64451.1"/>
    </source>
</evidence>
<dbReference type="Gene3D" id="3.40.50.2300">
    <property type="match status" value="1"/>
</dbReference>
<keyword evidence="1 6" id="KW-0597">Phosphoprotein</keyword>
<dbReference type="PANTHER" id="PTHR48111:SF21">
    <property type="entry name" value="DNA-BINDING DUAL MASTER TRANSCRIPTIONAL REGULATOR RPAA"/>
    <property type="match status" value="1"/>
</dbReference>
<protein>
    <submittedName>
        <fullName evidence="10">Two-component system response regulator</fullName>
    </submittedName>
</protein>
<dbReference type="InterPro" id="IPR039420">
    <property type="entry name" value="WalR-like"/>
</dbReference>
<evidence type="ECO:0000259" key="8">
    <source>
        <dbReference type="PROSITE" id="PS50110"/>
    </source>
</evidence>
<keyword evidence="2" id="KW-0902">Two-component regulatory system</keyword>
<keyword evidence="4 7" id="KW-0238">DNA-binding</keyword>
<keyword evidence="11" id="KW-1185">Reference proteome</keyword>
<evidence type="ECO:0000313" key="11">
    <source>
        <dbReference type="Proteomes" id="UP000290191"/>
    </source>
</evidence>
<evidence type="ECO:0000256" key="7">
    <source>
        <dbReference type="PROSITE-ProRule" id="PRU01091"/>
    </source>
</evidence>
<dbReference type="GO" id="GO:0005829">
    <property type="term" value="C:cytosol"/>
    <property type="evidence" value="ECO:0007669"/>
    <property type="project" value="TreeGrafter"/>
</dbReference>
<dbReference type="AlphaFoldDB" id="A0A4Q0Y7G1"/>
<dbReference type="InterPro" id="IPR036388">
    <property type="entry name" value="WH-like_DNA-bd_sf"/>
</dbReference>